<feature type="compositionally biased region" description="Basic and acidic residues" evidence="1">
    <location>
        <begin position="77"/>
        <end position="95"/>
    </location>
</feature>
<name>A0AAJ4XLM5_9BASI</name>
<gene>
    <name evidence="2" type="ORF">MEPE_03798</name>
</gene>
<dbReference type="EMBL" id="OAPG01000008">
    <property type="protein sequence ID" value="SNX85089.1"/>
    <property type="molecule type" value="Genomic_DNA"/>
</dbReference>
<protein>
    <submittedName>
        <fullName evidence="2">Uncharacterized protein</fullName>
    </submittedName>
</protein>
<feature type="compositionally biased region" description="Pro residues" evidence="1">
    <location>
        <begin position="12"/>
        <end position="22"/>
    </location>
</feature>
<sequence length="127" mass="14552">MAWLGHWQKLMPSPPRPRPPPLRRVEAYLEQQRHKQKLVRQLLVAALHSASKSRNARLSENNGDKPNMKTNQHKIRFYGEKARSSRRVPESESAHNNHNFDLMATSTCSASVQSTWSQSQTIGKAVR</sequence>
<dbReference type="AlphaFoldDB" id="A0AAJ4XLM5"/>
<keyword evidence="3" id="KW-1185">Reference proteome</keyword>
<proteinExistence type="predicted"/>
<reference evidence="2" key="1">
    <citation type="submission" date="2023-10" db="EMBL/GenBank/DDBJ databases">
        <authorList>
            <person name="Guldener U."/>
        </authorList>
    </citation>
    <scope>NUCLEOTIDE SEQUENCE</scope>
    <source>
        <strain evidence="2">Mp4</strain>
    </source>
</reference>
<evidence type="ECO:0000313" key="2">
    <source>
        <dbReference type="EMBL" id="SNX85089.1"/>
    </source>
</evidence>
<evidence type="ECO:0000256" key="1">
    <source>
        <dbReference type="SAM" id="MobiDB-lite"/>
    </source>
</evidence>
<comment type="caution">
    <text evidence="2">The sequence shown here is derived from an EMBL/GenBank/DDBJ whole genome shotgun (WGS) entry which is preliminary data.</text>
</comment>
<feature type="region of interest" description="Disordered" evidence="1">
    <location>
        <begin position="50"/>
        <end position="99"/>
    </location>
</feature>
<dbReference type="Proteomes" id="UP001294444">
    <property type="component" value="Unassembled WGS sequence"/>
</dbReference>
<accession>A0AAJ4XLM5</accession>
<organism evidence="2 3">
    <name type="scientific">Melanopsichium pennsylvanicum</name>
    <dbReference type="NCBI Taxonomy" id="63383"/>
    <lineage>
        <taxon>Eukaryota</taxon>
        <taxon>Fungi</taxon>
        <taxon>Dikarya</taxon>
        <taxon>Basidiomycota</taxon>
        <taxon>Ustilaginomycotina</taxon>
        <taxon>Ustilaginomycetes</taxon>
        <taxon>Ustilaginales</taxon>
        <taxon>Ustilaginaceae</taxon>
        <taxon>Melanopsichium</taxon>
    </lineage>
</organism>
<evidence type="ECO:0000313" key="3">
    <source>
        <dbReference type="Proteomes" id="UP001294444"/>
    </source>
</evidence>
<feature type="compositionally biased region" description="Polar residues" evidence="1">
    <location>
        <begin position="50"/>
        <end position="61"/>
    </location>
</feature>
<feature type="region of interest" description="Disordered" evidence="1">
    <location>
        <begin position="1"/>
        <end position="22"/>
    </location>
</feature>